<gene>
    <name evidence="2" type="ORF">KIW84_065394</name>
</gene>
<protein>
    <submittedName>
        <fullName evidence="2">Uncharacterized protein</fullName>
    </submittedName>
</protein>
<dbReference type="Gramene" id="Psat06G0539400-T1">
    <property type="protein sequence ID" value="KAI5400494.1"/>
    <property type="gene ID" value="KIW84_065394"/>
</dbReference>
<evidence type="ECO:0000256" key="1">
    <source>
        <dbReference type="SAM" id="MobiDB-lite"/>
    </source>
</evidence>
<accession>A0A9D5A9P8</accession>
<feature type="region of interest" description="Disordered" evidence="1">
    <location>
        <begin position="139"/>
        <end position="160"/>
    </location>
</feature>
<comment type="caution">
    <text evidence="2">The sequence shown here is derived from an EMBL/GenBank/DDBJ whole genome shotgun (WGS) entry which is preliminary data.</text>
</comment>
<evidence type="ECO:0000313" key="3">
    <source>
        <dbReference type="Proteomes" id="UP001058974"/>
    </source>
</evidence>
<dbReference type="AlphaFoldDB" id="A0A9D5A9P8"/>
<dbReference type="Proteomes" id="UP001058974">
    <property type="component" value="Chromosome 6"/>
</dbReference>
<organism evidence="2 3">
    <name type="scientific">Pisum sativum</name>
    <name type="common">Garden pea</name>
    <name type="synonym">Lathyrus oleraceus</name>
    <dbReference type="NCBI Taxonomy" id="3888"/>
    <lineage>
        <taxon>Eukaryota</taxon>
        <taxon>Viridiplantae</taxon>
        <taxon>Streptophyta</taxon>
        <taxon>Embryophyta</taxon>
        <taxon>Tracheophyta</taxon>
        <taxon>Spermatophyta</taxon>
        <taxon>Magnoliopsida</taxon>
        <taxon>eudicotyledons</taxon>
        <taxon>Gunneridae</taxon>
        <taxon>Pentapetalae</taxon>
        <taxon>rosids</taxon>
        <taxon>fabids</taxon>
        <taxon>Fabales</taxon>
        <taxon>Fabaceae</taxon>
        <taxon>Papilionoideae</taxon>
        <taxon>50 kb inversion clade</taxon>
        <taxon>NPAAA clade</taxon>
        <taxon>Hologalegina</taxon>
        <taxon>IRL clade</taxon>
        <taxon>Fabeae</taxon>
        <taxon>Lathyrus</taxon>
    </lineage>
</organism>
<sequence>MEDGDWEELDPEAQTFIMLCFEKDVTFLVNEEATTRGVWEKLKTNSNELDLFEIQNMETHPQKDNKLIWCTTYYHVKNNKLDERTNKAIFLRSMLALSKAMVPNNIGVRNSNTQVVEIESRDYPDYIHVRVENYGVTQNEDNEPDHEEIQNENAHVLQQQ</sequence>
<name>A0A9D5A9P8_PEA</name>
<keyword evidence="3" id="KW-1185">Reference proteome</keyword>
<proteinExistence type="predicted"/>
<evidence type="ECO:0000313" key="2">
    <source>
        <dbReference type="EMBL" id="KAI5400494.1"/>
    </source>
</evidence>
<reference evidence="2 3" key="1">
    <citation type="journal article" date="2022" name="Nat. Genet.">
        <title>Improved pea reference genome and pan-genome highlight genomic features and evolutionary characteristics.</title>
        <authorList>
            <person name="Yang T."/>
            <person name="Liu R."/>
            <person name="Luo Y."/>
            <person name="Hu S."/>
            <person name="Wang D."/>
            <person name="Wang C."/>
            <person name="Pandey M.K."/>
            <person name="Ge S."/>
            <person name="Xu Q."/>
            <person name="Li N."/>
            <person name="Li G."/>
            <person name="Huang Y."/>
            <person name="Saxena R.K."/>
            <person name="Ji Y."/>
            <person name="Li M."/>
            <person name="Yan X."/>
            <person name="He Y."/>
            <person name="Liu Y."/>
            <person name="Wang X."/>
            <person name="Xiang C."/>
            <person name="Varshney R.K."/>
            <person name="Ding H."/>
            <person name="Gao S."/>
            <person name="Zong X."/>
        </authorList>
    </citation>
    <scope>NUCLEOTIDE SEQUENCE [LARGE SCALE GENOMIC DNA]</scope>
    <source>
        <strain evidence="2 3">cv. Zhongwan 6</strain>
    </source>
</reference>
<dbReference type="EMBL" id="JAMSHJ010000006">
    <property type="protein sequence ID" value="KAI5400494.1"/>
    <property type="molecule type" value="Genomic_DNA"/>
</dbReference>
<feature type="compositionally biased region" description="Polar residues" evidence="1">
    <location>
        <begin position="151"/>
        <end position="160"/>
    </location>
</feature>